<dbReference type="InterPro" id="IPR007359">
    <property type="entry name" value="SigmaE_reg_RseC_MucC"/>
</dbReference>
<dbReference type="EMBL" id="SNYQ01000009">
    <property type="protein sequence ID" value="TDQ56632.1"/>
    <property type="molecule type" value="Genomic_DNA"/>
</dbReference>
<dbReference type="PANTHER" id="PTHR35867">
    <property type="entry name" value="PROTEIN RSEC"/>
    <property type="match status" value="1"/>
</dbReference>
<dbReference type="PANTHER" id="PTHR35867:SF1">
    <property type="entry name" value="PROTEIN RSEC"/>
    <property type="match status" value="1"/>
</dbReference>
<dbReference type="Pfam" id="PF04246">
    <property type="entry name" value="RseC_MucC"/>
    <property type="match status" value="1"/>
</dbReference>
<sequence length="144" mass="15245">MLIENAVVIDYKSGVARVKCQSKSACGSCAAKSECGNAALSELGGGKGEHIFNIATITPLQAGQQVQIGLPERSLLLSVSLVYLLPLVTLLVSALIGEYLFAQELLNALFIFAMTALSFLGLKVYAARLNKKSAYAPILLKVLS</sequence>
<evidence type="ECO:0000256" key="1">
    <source>
        <dbReference type="SAM" id="Phobius"/>
    </source>
</evidence>
<keyword evidence="1" id="KW-1133">Transmembrane helix</keyword>
<keyword evidence="1" id="KW-0812">Transmembrane</keyword>
<feature type="transmembrane region" description="Helical" evidence="1">
    <location>
        <begin position="108"/>
        <end position="126"/>
    </location>
</feature>
<protein>
    <submittedName>
        <fullName evidence="2">RseC/MucC-like positive regulator of sigma(E)</fullName>
    </submittedName>
</protein>
<evidence type="ECO:0000313" key="2">
    <source>
        <dbReference type="EMBL" id="TDQ56632.1"/>
    </source>
</evidence>
<dbReference type="Proteomes" id="UP000295657">
    <property type="component" value="Unassembled WGS sequence"/>
</dbReference>
<comment type="caution">
    <text evidence="2">The sequence shown here is derived from an EMBL/GenBank/DDBJ whole genome shotgun (WGS) entry which is preliminary data.</text>
</comment>
<dbReference type="AlphaFoldDB" id="A0A4R6V748"/>
<organism evidence="2 3">
    <name type="scientific">Mesocricetibacter intestinalis</name>
    <dbReference type="NCBI Taxonomy" id="1521930"/>
    <lineage>
        <taxon>Bacteria</taxon>
        <taxon>Pseudomonadati</taxon>
        <taxon>Pseudomonadota</taxon>
        <taxon>Gammaproteobacteria</taxon>
        <taxon>Pasteurellales</taxon>
        <taxon>Pasteurellaceae</taxon>
        <taxon>Mesocricetibacter</taxon>
    </lineage>
</organism>
<keyword evidence="3" id="KW-1185">Reference proteome</keyword>
<proteinExistence type="predicted"/>
<keyword evidence="1" id="KW-0472">Membrane</keyword>
<dbReference type="RefSeq" id="WP_133545659.1">
    <property type="nucleotide sequence ID" value="NZ_SNYQ01000009.1"/>
</dbReference>
<name>A0A4R6V748_9PAST</name>
<feature type="transmembrane region" description="Helical" evidence="1">
    <location>
        <begin position="75"/>
        <end position="96"/>
    </location>
</feature>
<dbReference type="InterPro" id="IPR026268">
    <property type="entry name" value="RseC"/>
</dbReference>
<accession>A0A4R6V748</accession>
<reference evidence="2 3" key="1">
    <citation type="submission" date="2019-03" db="EMBL/GenBank/DDBJ databases">
        <title>Genomic Encyclopedia of Type Strains, Phase IV (KMG-IV): sequencing the most valuable type-strain genomes for metagenomic binning, comparative biology and taxonomic classification.</title>
        <authorList>
            <person name="Goeker M."/>
        </authorList>
    </citation>
    <scope>NUCLEOTIDE SEQUENCE [LARGE SCALE GENOMIC DNA]</scope>
    <source>
        <strain evidence="2 3">DSM 28403</strain>
    </source>
</reference>
<gene>
    <name evidence="2" type="ORF">EDC45_1842</name>
</gene>
<dbReference type="OrthoDB" id="9795854at2"/>
<dbReference type="PIRSF" id="PIRSF004923">
    <property type="entry name" value="RseC"/>
    <property type="match status" value="1"/>
</dbReference>
<evidence type="ECO:0000313" key="3">
    <source>
        <dbReference type="Proteomes" id="UP000295657"/>
    </source>
</evidence>